<feature type="compositionally biased region" description="Low complexity" evidence="1">
    <location>
        <begin position="297"/>
        <end position="324"/>
    </location>
</feature>
<organism evidence="2 3">
    <name type="scientific">Volvox africanus</name>
    <dbReference type="NCBI Taxonomy" id="51714"/>
    <lineage>
        <taxon>Eukaryota</taxon>
        <taxon>Viridiplantae</taxon>
        <taxon>Chlorophyta</taxon>
        <taxon>core chlorophytes</taxon>
        <taxon>Chlorophyceae</taxon>
        <taxon>CS clade</taxon>
        <taxon>Chlamydomonadales</taxon>
        <taxon>Volvocaceae</taxon>
        <taxon>Volvox</taxon>
    </lineage>
</organism>
<protein>
    <submittedName>
        <fullName evidence="2">Uncharacterized protein</fullName>
    </submittedName>
</protein>
<accession>A0A8J4F2X0</accession>
<feature type="compositionally biased region" description="Acidic residues" evidence="1">
    <location>
        <begin position="40"/>
        <end position="49"/>
    </location>
</feature>
<dbReference type="AlphaFoldDB" id="A0A8J4F2X0"/>
<feature type="region of interest" description="Disordered" evidence="1">
    <location>
        <begin position="1"/>
        <end position="58"/>
    </location>
</feature>
<evidence type="ECO:0000256" key="1">
    <source>
        <dbReference type="SAM" id="MobiDB-lite"/>
    </source>
</evidence>
<evidence type="ECO:0000313" key="3">
    <source>
        <dbReference type="Proteomes" id="UP000747399"/>
    </source>
</evidence>
<feature type="compositionally biased region" description="Basic and acidic residues" evidence="1">
    <location>
        <begin position="132"/>
        <end position="141"/>
    </location>
</feature>
<feature type="compositionally biased region" description="Basic residues" evidence="1">
    <location>
        <begin position="271"/>
        <end position="280"/>
    </location>
</feature>
<feature type="compositionally biased region" description="Basic residues" evidence="1">
    <location>
        <begin position="155"/>
        <end position="175"/>
    </location>
</feature>
<sequence>HGLQSCSRHHFQSTCLTKSTSSLTAKMAPGTNNDGAGDSVENEDFEYEQGNDPKQSQRMLETLGIINVATKSKRVSAANALGFPSKRQKKDESALQKRAPRGQGPNARERIHRGTSDACDEKKEAEENVVAKGDEGAHDGFNEDNAQDGGEGRVRVRGRGGRGRGGTRGRGRNRGRSYGTTGSGRGRGRGRRVDADTDADTGGTDADDGADGRSLGGEPSTDPEELERDEDPDDGEEEAYNVEENDDDEDSAVDDDEEEEEEGRKATPGRGRGRGGRRRGAASESGSGRRGRGGRGQNRSRGQGFASQGQGTAGGSAVEEGAAEASKKPSRRQGQQQAKRRGVDPAAAAAVDDIEMPSEVELQDIWRMLASEPESVVSAEGILRVANQLGLSDYEPLVGPMMEFAREKVPGLSPNSTALSFHQFRRMLEALYNPQLPGEQPPQLQPELQQRGVQPEVERQKEEGGTAVAPLQASVGPETAGAGVLWGMDGDAGAGGVVMAAAVSQIDGTAEKGS</sequence>
<feature type="non-terminal residue" evidence="2">
    <location>
        <position position="1"/>
    </location>
</feature>
<dbReference type="EMBL" id="BNCO01000021">
    <property type="protein sequence ID" value="GIL55441.1"/>
    <property type="molecule type" value="Genomic_DNA"/>
</dbReference>
<reference evidence="2" key="1">
    <citation type="journal article" date="2021" name="Proc. Natl. Acad. Sci. U.S.A.">
        <title>Three genomes in the algal genus Volvox reveal the fate of a haploid sex-determining region after a transition to homothallism.</title>
        <authorList>
            <person name="Yamamoto K."/>
            <person name="Hamaji T."/>
            <person name="Kawai-Toyooka H."/>
            <person name="Matsuzaki R."/>
            <person name="Takahashi F."/>
            <person name="Nishimura Y."/>
            <person name="Kawachi M."/>
            <person name="Noguchi H."/>
            <person name="Minakuchi Y."/>
            <person name="Umen J.G."/>
            <person name="Toyoda A."/>
            <person name="Nozaki H."/>
        </authorList>
    </citation>
    <scope>NUCLEOTIDE SEQUENCE</scope>
    <source>
        <strain evidence="2">NIES-3780</strain>
    </source>
</reference>
<feature type="region of interest" description="Disordered" evidence="1">
    <location>
        <begin position="77"/>
        <end position="355"/>
    </location>
</feature>
<evidence type="ECO:0000313" key="2">
    <source>
        <dbReference type="EMBL" id="GIL55441.1"/>
    </source>
</evidence>
<dbReference type="Proteomes" id="UP000747399">
    <property type="component" value="Unassembled WGS sequence"/>
</dbReference>
<name>A0A8J4F2X0_9CHLO</name>
<comment type="caution">
    <text evidence="2">The sequence shown here is derived from an EMBL/GenBank/DDBJ whole genome shotgun (WGS) entry which is preliminary data.</text>
</comment>
<feature type="region of interest" description="Disordered" evidence="1">
    <location>
        <begin position="434"/>
        <end position="474"/>
    </location>
</feature>
<feature type="compositionally biased region" description="Low complexity" evidence="1">
    <location>
        <begin position="13"/>
        <end position="24"/>
    </location>
</feature>
<keyword evidence="3" id="KW-1185">Reference proteome</keyword>
<gene>
    <name evidence="2" type="ORF">Vafri_10944</name>
</gene>
<feature type="compositionally biased region" description="Basic and acidic residues" evidence="1">
    <location>
        <begin position="107"/>
        <end position="126"/>
    </location>
</feature>
<feature type="compositionally biased region" description="Acidic residues" evidence="1">
    <location>
        <begin position="221"/>
        <end position="261"/>
    </location>
</feature>
<proteinExistence type="predicted"/>